<feature type="transmembrane region" description="Helical" evidence="6">
    <location>
        <begin position="12"/>
        <end position="40"/>
    </location>
</feature>
<keyword evidence="4 6" id="KW-1133">Transmembrane helix</keyword>
<evidence type="ECO:0000256" key="5">
    <source>
        <dbReference type="ARBA" id="ARBA00023136"/>
    </source>
</evidence>
<comment type="subcellular location">
    <subcellularLocation>
        <location evidence="1">Membrane</location>
        <topology evidence="1">Multi-pass membrane protein</topology>
    </subcellularLocation>
</comment>
<evidence type="ECO:0000256" key="3">
    <source>
        <dbReference type="ARBA" id="ARBA00022692"/>
    </source>
</evidence>
<feature type="transmembrane region" description="Helical" evidence="6">
    <location>
        <begin position="61"/>
        <end position="81"/>
    </location>
</feature>
<comment type="caution">
    <text evidence="8">The sequence shown here is derived from an EMBL/GenBank/DDBJ whole genome shotgun (WGS) entry which is preliminary data.</text>
</comment>
<comment type="similarity">
    <text evidence="2">Belongs to the GtrA family.</text>
</comment>
<keyword evidence="5 6" id="KW-0472">Membrane</keyword>
<evidence type="ECO:0000256" key="2">
    <source>
        <dbReference type="ARBA" id="ARBA00009399"/>
    </source>
</evidence>
<evidence type="ECO:0000256" key="4">
    <source>
        <dbReference type="ARBA" id="ARBA00022989"/>
    </source>
</evidence>
<reference evidence="8 9" key="1">
    <citation type="submission" date="2019-04" db="EMBL/GenBank/DDBJ databases">
        <authorList>
            <person name="Li M."/>
            <person name="Gao C."/>
        </authorList>
    </citation>
    <scope>NUCLEOTIDE SEQUENCE [LARGE SCALE GENOMIC DNA]</scope>
    <source>
        <strain evidence="8 9">BGMRC 2031</strain>
    </source>
</reference>
<evidence type="ECO:0000313" key="8">
    <source>
        <dbReference type="EMBL" id="TKI07934.1"/>
    </source>
</evidence>
<name>A0ABY2SUB3_9HYPH</name>
<accession>A0ABY2SUB3</accession>
<dbReference type="Proteomes" id="UP000305202">
    <property type="component" value="Unassembled WGS sequence"/>
</dbReference>
<evidence type="ECO:0000256" key="1">
    <source>
        <dbReference type="ARBA" id="ARBA00004141"/>
    </source>
</evidence>
<proteinExistence type="inferred from homology"/>
<feature type="domain" description="GtrA/DPMS transmembrane" evidence="7">
    <location>
        <begin position="2"/>
        <end position="107"/>
    </location>
</feature>
<feature type="transmembrane region" description="Helical" evidence="6">
    <location>
        <begin position="87"/>
        <end position="104"/>
    </location>
</feature>
<dbReference type="InterPro" id="IPR007267">
    <property type="entry name" value="GtrA_DPMS_TM"/>
</dbReference>
<gene>
    <name evidence="8" type="ORF">FCN80_05405</name>
</gene>
<evidence type="ECO:0000256" key="6">
    <source>
        <dbReference type="SAM" id="Phobius"/>
    </source>
</evidence>
<dbReference type="PANTHER" id="PTHR38459:SF1">
    <property type="entry name" value="PROPHAGE BACTOPRENOL-LINKED GLUCOSE TRANSLOCASE HOMOLOG"/>
    <property type="match status" value="1"/>
</dbReference>
<keyword evidence="9" id="KW-1185">Reference proteome</keyword>
<organism evidence="8 9">
    <name type="scientific">Martelella alba</name>
    <dbReference type="NCBI Taxonomy" id="2590451"/>
    <lineage>
        <taxon>Bacteria</taxon>
        <taxon>Pseudomonadati</taxon>
        <taxon>Pseudomonadota</taxon>
        <taxon>Alphaproteobacteria</taxon>
        <taxon>Hyphomicrobiales</taxon>
        <taxon>Aurantimonadaceae</taxon>
        <taxon>Martelella</taxon>
    </lineage>
</organism>
<keyword evidence="3 6" id="KW-0812">Transmembrane</keyword>
<dbReference type="EMBL" id="SZPQ01000003">
    <property type="protein sequence ID" value="TKI07934.1"/>
    <property type="molecule type" value="Genomic_DNA"/>
</dbReference>
<dbReference type="InterPro" id="IPR051401">
    <property type="entry name" value="GtrA_CellWall_Glycosyl"/>
</dbReference>
<dbReference type="Pfam" id="PF04138">
    <property type="entry name" value="GtrA_DPMS_TM"/>
    <property type="match status" value="1"/>
</dbReference>
<dbReference type="PANTHER" id="PTHR38459">
    <property type="entry name" value="PROPHAGE BACTOPRENOL-LINKED GLUCOSE TRANSLOCASE HOMOLOG"/>
    <property type="match status" value="1"/>
</dbReference>
<sequence>MSGGLNTALTYAIYLLLLNVCGYTAGYTVAYVAGIVFAYIMNRCYVFKHHRGLKSIIWLPLVYFFQYSASIAIVWCWVEILDFSTRSAPLVAIAITLPMTYGLSRRLFRPRDIT</sequence>
<protein>
    <submittedName>
        <fullName evidence="8">GtrA family protein</fullName>
    </submittedName>
</protein>
<evidence type="ECO:0000313" key="9">
    <source>
        <dbReference type="Proteomes" id="UP000305202"/>
    </source>
</evidence>
<evidence type="ECO:0000259" key="7">
    <source>
        <dbReference type="Pfam" id="PF04138"/>
    </source>
</evidence>